<dbReference type="InterPro" id="IPR028212">
    <property type="entry name" value="GHL6"/>
</dbReference>
<dbReference type="RefSeq" id="WP_136895408.1">
    <property type="nucleotide sequence ID" value="NZ_SWJE01000006.1"/>
</dbReference>
<evidence type="ECO:0000313" key="3">
    <source>
        <dbReference type="Proteomes" id="UP000305539"/>
    </source>
</evidence>
<dbReference type="OrthoDB" id="9780891at2"/>
<dbReference type="SUPFAM" id="SSF52317">
    <property type="entry name" value="Class I glutamine amidotransferase-like"/>
    <property type="match status" value="1"/>
</dbReference>
<reference evidence="2 3" key="1">
    <citation type="submission" date="2019-04" db="EMBL/GenBank/DDBJ databases">
        <title>Trinickia sp. 7GSK02, isolated from subtropical forest soil.</title>
        <authorList>
            <person name="Gao Z.-H."/>
            <person name="Qiu L.-H."/>
        </authorList>
    </citation>
    <scope>NUCLEOTIDE SEQUENCE [LARGE SCALE GENOMIC DNA]</scope>
    <source>
        <strain evidence="2 3">7GSK02</strain>
    </source>
</reference>
<dbReference type="InterPro" id="IPR029062">
    <property type="entry name" value="Class_I_gatase-like"/>
</dbReference>
<gene>
    <name evidence="2" type="ORF">FAZ69_13555</name>
</gene>
<feature type="domain" description="Beta-galactosidase trimerisation" evidence="1">
    <location>
        <begin position="384"/>
        <end position="438"/>
    </location>
</feature>
<dbReference type="InterPro" id="IPR013738">
    <property type="entry name" value="Beta_galactosidase_Trimer"/>
</dbReference>
<dbReference type="Proteomes" id="UP000305539">
    <property type="component" value="Unassembled WGS sequence"/>
</dbReference>
<dbReference type="CDD" id="cd03143">
    <property type="entry name" value="A4_beta-galactosidase_middle_domain"/>
    <property type="match status" value="1"/>
</dbReference>
<accession>A0A4U1I666</accession>
<organism evidence="2 3">
    <name type="scientific">Trinickia terrae</name>
    <dbReference type="NCBI Taxonomy" id="2571161"/>
    <lineage>
        <taxon>Bacteria</taxon>
        <taxon>Pseudomonadati</taxon>
        <taxon>Pseudomonadota</taxon>
        <taxon>Betaproteobacteria</taxon>
        <taxon>Burkholderiales</taxon>
        <taxon>Burkholderiaceae</taxon>
        <taxon>Trinickia</taxon>
    </lineage>
</organism>
<evidence type="ECO:0000259" key="1">
    <source>
        <dbReference type="Pfam" id="PF08532"/>
    </source>
</evidence>
<dbReference type="GO" id="GO:0005975">
    <property type="term" value="P:carbohydrate metabolic process"/>
    <property type="evidence" value="ECO:0007669"/>
    <property type="project" value="InterPro"/>
</dbReference>
<sequence length="682" mass="76127">MPKGLIKPLRYRQVHLDFHTSEHIPQVGAQFDPVDFAATFKAAHVDSVTVFAKCHHGWSYYPTAVGKPHPHLVRPDLLGEMIDALSASGIANQIYLSVQWDELAAREHPGWRVMDASNDFQRARPSDPSTGRQLSPAWHALCLNHARYRRYVLDQAREVASRYRTQGIFLDIVTAQDCVCPACIERMLNADLNPENPADRRKNGEAVAEQFRRETSEVLFSKFPGLRIFYNGGHIEKKGEQHYWSCTHLELESLPTGGWGYDHFPGSARYAAALGFDFVGHTGKFHTSWGEFGGYKQPQALEYETALMAALGSKCLIGDQLHPSGRINHATYRTIAPAYSRIEALEPYLERARQVSEVAILSAEHLSGHTGRNHPSDDGAAQMLLELKWQFDIVDADTEFDRYRIVILPDEARLDATLAARLSSYVERGGKLIASWRSVFDANGAPTIDAGIVREDGGETSNPSYVLARGDLDTGLPPEPFVLYDEAETVRADGAQTLATIRRSYFNRSYRHFCSHQHTPDDPAAPTAGAAVTEYNGVAYVAYPIFRLYRAIGQPLYKYLVRGLLNRLARPAVETDLPSAGRAMLTHQPDTRRYVLHLLYATPQVRGKAVPDENGGMRPMEMIEDVPVIGPVSVTLRLACRIARVYDALTAKAYPFEVLESDTIRFTLPRLHIHAAIVAEQA</sequence>
<protein>
    <submittedName>
        <fullName evidence="2">Beta-galactosidase</fullName>
    </submittedName>
</protein>
<dbReference type="AlphaFoldDB" id="A0A4U1I666"/>
<name>A0A4U1I666_9BURK</name>
<dbReference type="GO" id="GO:0004565">
    <property type="term" value="F:beta-galactosidase activity"/>
    <property type="evidence" value="ECO:0007669"/>
    <property type="project" value="InterPro"/>
</dbReference>
<dbReference type="Pfam" id="PF08532">
    <property type="entry name" value="Glyco_hydro_42M"/>
    <property type="match status" value="1"/>
</dbReference>
<proteinExistence type="predicted"/>
<dbReference type="Gene3D" id="3.20.20.80">
    <property type="entry name" value="Glycosidases"/>
    <property type="match status" value="1"/>
</dbReference>
<dbReference type="Pfam" id="PF14871">
    <property type="entry name" value="GHL6"/>
    <property type="match status" value="1"/>
</dbReference>
<dbReference type="EMBL" id="SWJE01000006">
    <property type="protein sequence ID" value="TKC88851.1"/>
    <property type="molecule type" value="Genomic_DNA"/>
</dbReference>
<dbReference type="SUPFAM" id="SSF51445">
    <property type="entry name" value="(Trans)glycosidases"/>
    <property type="match status" value="1"/>
</dbReference>
<dbReference type="Gene3D" id="3.40.50.880">
    <property type="match status" value="1"/>
</dbReference>
<comment type="caution">
    <text evidence="2">The sequence shown here is derived from an EMBL/GenBank/DDBJ whole genome shotgun (WGS) entry which is preliminary data.</text>
</comment>
<evidence type="ECO:0000313" key="2">
    <source>
        <dbReference type="EMBL" id="TKC88851.1"/>
    </source>
</evidence>
<keyword evidence="3" id="KW-1185">Reference proteome</keyword>
<dbReference type="InterPro" id="IPR017853">
    <property type="entry name" value="GH"/>
</dbReference>